<reference evidence="5" key="3">
    <citation type="submission" date="2022-12" db="EMBL/GenBank/DDBJ databases">
        <authorList>
            <person name="Sun Q."/>
            <person name="Zhou Y."/>
        </authorList>
    </citation>
    <scope>NUCLEOTIDE SEQUENCE</scope>
    <source>
        <strain evidence="5">CGMCC 1.15034</strain>
    </source>
</reference>
<proteinExistence type="predicted"/>
<feature type="active site" description="Proton donor" evidence="1">
    <location>
        <position position="52"/>
    </location>
</feature>
<organism evidence="5 8">
    <name type="scientific">Bradyrhizobium guangdongense</name>
    <dbReference type="NCBI Taxonomy" id="1325090"/>
    <lineage>
        <taxon>Bacteria</taxon>
        <taxon>Pseudomonadati</taxon>
        <taxon>Pseudomonadota</taxon>
        <taxon>Alphaproteobacteria</taxon>
        <taxon>Hyphomicrobiales</taxon>
        <taxon>Nitrobacteraceae</taxon>
        <taxon>Bradyrhizobium</taxon>
    </lineage>
</organism>
<dbReference type="PANTHER" id="PTHR43638">
    <property type="entry name" value="OXIDOREDUCTASE, ALDO/KETO REDUCTASE FAMILY PROTEIN"/>
    <property type="match status" value="1"/>
</dbReference>
<dbReference type="OrthoDB" id="9772407at2"/>
<dbReference type="AlphaFoldDB" id="A0A410VBC4"/>
<evidence type="ECO:0000256" key="2">
    <source>
        <dbReference type="PIRSR" id="PIRSR000097-2"/>
    </source>
</evidence>
<dbReference type="PANTHER" id="PTHR43638:SF3">
    <property type="entry name" value="ALDEHYDE REDUCTASE"/>
    <property type="match status" value="1"/>
</dbReference>
<dbReference type="EMBL" id="CP030057">
    <property type="protein sequence ID" value="QOZ61958.1"/>
    <property type="molecule type" value="Genomic_DNA"/>
</dbReference>
<gene>
    <name evidence="5" type="ORF">GCM10010987_14540</name>
    <name evidence="6" type="ORF">XH86_26845</name>
</gene>
<dbReference type="Gene3D" id="3.20.20.100">
    <property type="entry name" value="NADP-dependent oxidoreductase domain"/>
    <property type="match status" value="1"/>
</dbReference>
<evidence type="ECO:0000313" key="6">
    <source>
        <dbReference type="EMBL" id="QOZ61958.1"/>
    </source>
</evidence>
<dbReference type="InterPro" id="IPR023210">
    <property type="entry name" value="NADP_OxRdtase_dom"/>
</dbReference>
<accession>A0A410VBC4</accession>
<evidence type="ECO:0000259" key="4">
    <source>
        <dbReference type="Pfam" id="PF00248"/>
    </source>
</evidence>
<feature type="binding site" evidence="2">
    <location>
        <position position="108"/>
    </location>
    <ligand>
        <name>substrate</name>
    </ligand>
</feature>
<reference evidence="5" key="1">
    <citation type="journal article" date="2014" name="Int. J. Syst. Evol. Microbiol.">
        <title>Complete genome sequence of Corynebacterium casei LMG S-19264T (=DSM 44701T), isolated from a smear-ripened cheese.</title>
        <authorList>
            <consortium name="US DOE Joint Genome Institute (JGI-PGF)"/>
            <person name="Walter F."/>
            <person name="Albersmeier A."/>
            <person name="Kalinowski J."/>
            <person name="Ruckert C."/>
        </authorList>
    </citation>
    <scope>NUCLEOTIDE SEQUENCE</scope>
    <source>
        <strain evidence="5">CGMCC 1.15034</strain>
    </source>
</reference>
<reference evidence="6 7" key="2">
    <citation type="submission" date="2018-06" db="EMBL/GenBank/DDBJ databases">
        <title>Comparative genomics of rhizobia nodulating Arachis hypogaea in China.</title>
        <authorList>
            <person name="Li Y."/>
        </authorList>
    </citation>
    <scope>NUCLEOTIDE SEQUENCE [LARGE SCALE GENOMIC DNA]</scope>
    <source>
        <strain evidence="6 7">CCBAU 51658</strain>
    </source>
</reference>
<dbReference type="GO" id="GO:0016491">
    <property type="term" value="F:oxidoreductase activity"/>
    <property type="evidence" value="ECO:0007669"/>
    <property type="project" value="InterPro"/>
</dbReference>
<dbReference type="InterPro" id="IPR036812">
    <property type="entry name" value="NAD(P)_OxRdtase_dom_sf"/>
</dbReference>
<dbReference type="Proteomes" id="UP000625079">
    <property type="component" value="Unassembled WGS sequence"/>
</dbReference>
<keyword evidence="7" id="KW-1185">Reference proteome</keyword>
<evidence type="ECO:0000313" key="7">
    <source>
        <dbReference type="Proteomes" id="UP000593880"/>
    </source>
</evidence>
<dbReference type="InterPro" id="IPR020471">
    <property type="entry name" value="AKR"/>
</dbReference>
<dbReference type="EMBL" id="BMHC01000002">
    <property type="protein sequence ID" value="GGI21482.1"/>
    <property type="molecule type" value="Genomic_DNA"/>
</dbReference>
<evidence type="ECO:0000313" key="5">
    <source>
        <dbReference type="EMBL" id="GGI21482.1"/>
    </source>
</evidence>
<feature type="site" description="Lowers pKa of active site Tyr" evidence="3">
    <location>
        <position position="75"/>
    </location>
</feature>
<sequence>MNRHPFGKTGASVSVIGQGTWYLDHGDRKRAIAALQRGLDLGMTHIDTAEMYGDAELVIADAITGRRDEVFLVSKVLPSNASRRGTITACERSLKRLKTDSLDCYLLHWRGSYALEDTVAAFEELVSSGKIKSWGVSNFDADDLDEILAVSGEGKVACNQVLYHLKERAIEHAVIPWCERHGVAVVAYSPFGHDDFPDDRSKGGAVLARIAQARRATPRQVALSFLTRATTVFAIPKASSAEHAGENAAAGDLVLTKEEILALDAAFPRGPKPRSLPML</sequence>
<evidence type="ECO:0000313" key="8">
    <source>
        <dbReference type="Proteomes" id="UP000625079"/>
    </source>
</evidence>
<evidence type="ECO:0000256" key="1">
    <source>
        <dbReference type="PIRSR" id="PIRSR000097-1"/>
    </source>
</evidence>
<dbReference type="Pfam" id="PF00248">
    <property type="entry name" value="Aldo_ket_red"/>
    <property type="match status" value="1"/>
</dbReference>
<dbReference type="PIRSF" id="PIRSF000097">
    <property type="entry name" value="AKR"/>
    <property type="match status" value="1"/>
</dbReference>
<dbReference type="SUPFAM" id="SSF51430">
    <property type="entry name" value="NAD(P)-linked oxidoreductase"/>
    <property type="match status" value="1"/>
</dbReference>
<evidence type="ECO:0000256" key="3">
    <source>
        <dbReference type="PIRSR" id="PIRSR000097-3"/>
    </source>
</evidence>
<name>A0A410VBC4_9BRAD</name>
<dbReference type="RefSeq" id="WP_128967540.1">
    <property type="nucleotide sequence ID" value="NZ_BMHC01000002.1"/>
</dbReference>
<dbReference type="Proteomes" id="UP000593880">
    <property type="component" value="Chromosome"/>
</dbReference>
<dbReference type="PRINTS" id="PR00069">
    <property type="entry name" value="ALDKETRDTASE"/>
</dbReference>
<protein>
    <submittedName>
        <fullName evidence="6">Aldo/keto reductase</fullName>
    </submittedName>
</protein>
<feature type="domain" description="NADP-dependent oxidoreductase" evidence="4">
    <location>
        <begin position="16"/>
        <end position="265"/>
    </location>
</feature>